<sequence length="317" mass="35064">MDSINLGRDGTQGSASFSGQSQFEEPLPTTNTNTSLPQDQVLPQLCTFDGNQNEYECWRLEATNKILIDGEAIGTPLAQLIYIFSYLKGTAKADCVKLVIQLRSSPRPEVAKLFEHLDKIYKRQNSFSYNLALLQTPQGNTPFQEFFPVFLGHLAQIGGLSWHDTAKISMLLNVMNPNLRTLVSLMAIDDLNFDQYCKLVMRCSMNEEALKVVTGNLGPAAPMPPDVVPMDWTQSYSAHASRPSCDSSGKKFLTDQELKGKRAKWVSTEEIMARKAAKVCLRCARPGCRSSRCPLSAAINPARRTAARANTGQVNPQ</sequence>
<dbReference type="RefSeq" id="XP_070856247.1">
    <property type="nucleotide sequence ID" value="XM_071001399.1"/>
</dbReference>
<dbReference type="EMBL" id="JABSNW010000008">
    <property type="protein sequence ID" value="KAL2885066.1"/>
    <property type="molecule type" value="Genomic_DNA"/>
</dbReference>
<feature type="region of interest" description="Disordered" evidence="1">
    <location>
        <begin position="1"/>
        <end position="36"/>
    </location>
</feature>
<proteinExistence type="predicted"/>
<gene>
    <name evidence="2" type="ORF">HOO65_080016</name>
</gene>
<dbReference type="GeneID" id="98120753"/>
<dbReference type="Proteomes" id="UP001610728">
    <property type="component" value="Unassembled WGS sequence"/>
</dbReference>
<comment type="caution">
    <text evidence="2">The sequence shown here is derived from an EMBL/GenBank/DDBJ whole genome shotgun (WGS) entry which is preliminary data.</text>
</comment>
<feature type="compositionally biased region" description="Low complexity" evidence="1">
    <location>
        <begin position="12"/>
        <end position="34"/>
    </location>
</feature>
<evidence type="ECO:0000313" key="3">
    <source>
        <dbReference type="Proteomes" id="UP001610728"/>
    </source>
</evidence>
<name>A0ABR4M9W8_9PEZI</name>
<organism evidence="2 3">
    <name type="scientific">Ceratocystis lukuohia</name>
    <dbReference type="NCBI Taxonomy" id="2019550"/>
    <lineage>
        <taxon>Eukaryota</taxon>
        <taxon>Fungi</taxon>
        <taxon>Dikarya</taxon>
        <taxon>Ascomycota</taxon>
        <taxon>Pezizomycotina</taxon>
        <taxon>Sordariomycetes</taxon>
        <taxon>Hypocreomycetidae</taxon>
        <taxon>Microascales</taxon>
        <taxon>Ceratocystidaceae</taxon>
        <taxon>Ceratocystis</taxon>
    </lineage>
</organism>
<reference evidence="2 3" key="1">
    <citation type="submission" date="2020-05" db="EMBL/GenBank/DDBJ databases">
        <title>Ceratocystis lukuohia genome.</title>
        <authorList>
            <person name="Harrington T.C."/>
            <person name="Kim K."/>
            <person name="Mayers C.G."/>
        </authorList>
    </citation>
    <scope>NUCLEOTIDE SEQUENCE [LARGE SCALE GENOMIC DNA]</scope>
    <source>
        <strain evidence="2 3">C4212</strain>
    </source>
</reference>
<evidence type="ECO:0000313" key="2">
    <source>
        <dbReference type="EMBL" id="KAL2885066.1"/>
    </source>
</evidence>
<evidence type="ECO:0000256" key="1">
    <source>
        <dbReference type="SAM" id="MobiDB-lite"/>
    </source>
</evidence>
<accession>A0ABR4M9W8</accession>
<keyword evidence="3" id="KW-1185">Reference proteome</keyword>
<protein>
    <submittedName>
        <fullName evidence="2">Retrotrans-gag domain containing protein</fullName>
    </submittedName>
</protein>